<evidence type="ECO:0000259" key="3">
    <source>
        <dbReference type="PROSITE" id="PS50887"/>
    </source>
</evidence>
<dbReference type="PANTHER" id="PTHR44757">
    <property type="entry name" value="DIGUANYLATE CYCLASE DGCP"/>
    <property type="match status" value="1"/>
</dbReference>
<dbReference type="Pfam" id="PF13426">
    <property type="entry name" value="PAS_9"/>
    <property type="match status" value="2"/>
</dbReference>
<dbReference type="PANTHER" id="PTHR44757:SF2">
    <property type="entry name" value="BIOFILM ARCHITECTURE MAINTENANCE PROTEIN MBAA"/>
    <property type="match status" value="1"/>
</dbReference>
<dbReference type="EMBL" id="CP012542">
    <property type="protein sequence ID" value="QCD44543.1"/>
    <property type="molecule type" value="Genomic_DNA"/>
</dbReference>
<dbReference type="Pfam" id="PF00990">
    <property type="entry name" value="GGDEF"/>
    <property type="match status" value="1"/>
</dbReference>
<feature type="domain" description="EAL" evidence="2">
    <location>
        <begin position="1031"/>
        <end position="1284"/>
    </location>
</feature>
<dbReference type="Pfam" id="PF00563">
    <property type="entry name" value="EAL"/>
    <property type="match status" value="1"/>
</dbReference>
<feature type="transmembrane region" description="Helical" evidence="1">
    <location>
        <begin position="20"/>
        <end position="39"/>
    </location>
</feature>
<dbReference type="SUPFAM" id="SSF55785">
    <property type="entry name" value="PYP-like sensor domain (PAS domain)"/>
    <property type="match status" value="3"/>
</dbReference>
<dbReference type="PROSITE" id="PS50887">
    <property type="entry name" value="GGDEF"/>
    <property type="match status" value="1"/>
</dbReference>
<dbReference type="InterPro" id="IPR035919">
    <property type="entry name" value="EAL_sf"/>
</dbReference>
<proteinExistence type="predicted"/>
<dbReference type="CDD" id="cd00130">
    <property type="entry name" value="PAS"/>
    <property type="match status" value="2"/>
</dbReference>
<dbReference type="SUPFAM" id="SSF55073">
    <property type="entry name" value="Nucleotide cyclase"/>
    <property type="match status" value="1"/>
</dbReference>
<dbReference type="NCBIfam" id="TIGR00229">
    <property type="entry name" value="sensory_box"/>
    <property type="match status" value="2"/>
</dbReference>
<dbReference type="CDD" id="cd01949">
    <property type="entry name" value="GGDEF"/>
    <property type="match status" value="1"/>
</dbReference>
<dbReference type="InterPro" id="IPR052155">
    <property type="entry name" value="Biofilm_reg_signaling"/>
</dbReference>
<name>A0A6G5QFQ4_9BACT</name>
<dbReference type="InterPro" id="IPR043128">
    <property type="entry name" value="Rev_trsase/Diguanyl_cyclase"/>
</dbReference>
<dbReference type="InterPro" id="IPR000160">
    <property type="entry name" value="GGDEF_dom"/>
</dbReference>
<feature type="transmembrane region" description="Helical" evidence="1">
    <location>
        <begin position="274"/>
        <end position="297"/>
    </location>
</feature>
<dbReference type="Gene3D" id="3.20.20.450">
    <property type="entry name" value="EAL domain"/>
    <property type="match status" value="1"/>
</dbReference>
<keyword evidence="1" id="KW-1133">Transmembrane helix</keyword>
<dbReference type="SMART" id="SM00091">
    <property type="entry name" value="PAS"/>
    <property type="match status" value="2"/>
</dbReference>
<keyword evidence="1" id="KW-0472">Membrane</keyword>
<dbReference type="Proteomes" id="UP000503264">
    <property type="component" value="Chromosome"/>
</dbReference>
<dbReference type="SMART" id="SM00052">
    <property type="entry name" value="EAL"/>
    <property type="match status" value="1"/>
</dbReference>
<evidence type="ECO:0000313" key="4">
    <source>
        <dbReference type="EMBL" id="QCD44543.1"/>
    </source>
</evidence>
<evidence type="ECO:0000313" key="5">
    <source>
        <dbReference type="Proteomes" id="UP000503264"/>
    </source>
</evidence>
<keyword evidence="1" id="KW-0812">Transmembrane</keyword>
<evidence type="ECO:0000256" key="1">
    <source>
        <dbReference type="SAM" id="Phobius"/>
    </source>
</evidence>
<feature type="domain" description="GGDEF" evidence="3">
    <location>
        <begin position="889"/>
        <end position="1022"/>
    </location>
</feature>
<dbReference type="CDD" id="cd01948">
    <property type="entry name" value="EAL"/>
    <property type="match status" value="1"/>
</dbReference>
<evidence type="ECO:0000259" key="2">
    <source>
        <dbReference type="PROSITE" id="PS50883"/>
    </source>
</evidence>
<dbReference type="InterPro" id="IPR001633">
    <property type="entry name" value="EAL_dom"/>
</dbReference>
<organism evidence="4 5">
    <name type="scientific">Campylobacter mucosalis CCUG 21559</name>
    <dbReference type="NCBI Taxonomy" id="1032067"/>
    <lineage>
        <taxon>Bacteria</taxon>
        <taxon>Pseudomonadati</taxon>
        <taxon>Campylobacterota</taxon>
        <taxon>Epsilonproteobacteria</taxon>
        <taxon>Campylobacterales</taxon>
        <taxon>Campylobacteraceae</taxon>
        <taxon>Campylobacter</taxon>
    </lineage>
</organism>
<dbReference type="InterPro" id="IPR035965">
    <property type="entry name" value="PAS-like_dom_sf"/>
</dbReference>
<sequence>MFSKFVKDKNGLAYRISSRFLITYPLVFSMIAVLIGYIFSSSTDEIKYDLRVFNSDIQKSINSFFQKAKYELEFQAEFLNLKQNSDKALLGFSSVPIDSFKAIYVVDNTGNILSQKRNFNAGAIPNLDAPWISLIKPKNKFVVSKFVFEDNKVVAIYAGYYMDNSTKIIAELNLEELFKSISDTFKRDDKQDKEYNYVAYIVDYNGRLIYDVSDRQDVDIANERIDDIDEYFVQSGNVKFSYLDAKADLVEFNEYIKSFIVTYTHDQSAILSRLFLVILAITMFVFYSLMTFSNIFFTYKYLRNPIIDISKYAKNKHFKSDPGVITEYKTILSHMEDMYQQMADVKKTLQDYKLKFSYFFEQSPMMMIVYDAYNGKIIDVSDEALKFYGYSRSQMLELNYKDISEVSFSDKIFSSSGDESIGLGVSNDVHRLQNGELKNVCMLSSVIKLSDKRHIFCVIKDMTDELETSKNQNDIVRYYDMFSTMVGIAKKDNPFIIINATENFQHTFGVTQADILKNGLDIRSFINESAKASFINTLELNKRLFESSSIAKDYLKFFIGIDTIDDENVPFKIEVKFTRNESGEFANVVYSIIENAEQKAINDKSIAELKYFKNLAWASDVIPLEFDVKSQILRIGEGFTKMLGFTELPQIDADFDYIKRVLFDEYLDFKDFFARIQTEPDNYEGDVKFLTSEKGVLWLHIKAKVTKKDDEGNLEFISGIIRNVTDKKVALIYQDLASKIFSYSKDSIAILDLDWKFIDVNDKFCQNSGYSLNEIIGLNAVMMRSKLNNEELYKNALESVESIGYWQGKLWNRRKNGEDYLESVNMLTVYDDNASPVCYAIIMSESSEIKTTQDYLEHIAYHDPLTKLPNRFLFNQKLDRAVLNAKGSKFVAIAYLDMDGFKAINDTYGHKAGDKLLTEISNKIDALFDERDMFARVGGDEFIAIIEYEKIGEVYEMVENMLRIACEEVEYNGNLLKISASIGVSVHNIENQISPEVMIEQADWAMYQAKLSGKNRYHIFDSSKDKNLKSQYEDSNKILVALERGEFFMEYQPEINLKTNEIVSYEALIRWNRGTDIVYPNDFLSLIKKQNVLDDLSFFTISSALKAQSQWVKDGLRANICVNLSITQLCDDKFFIRFKELLKQNPNFNPNALSFEIIDANSTSSLETASKFLQRYKRLGVKFILDDFASKSSSFEALELLPIDRLKADKHICAHMFSNKKAFITIKMIKNIANTFNKNATIKNLKDLNMLKILVGLGFTNFQGNFFARAIKPQDVPSYHFKGVDGFDTEYEIDDELFDVLKDTIALKEYASSIVDFVNDQEFADDLNIFADIKNEIYHGLDDIKDTKLKDVVENIRLSLEAKTQIEAMNFAQIASSMCEEILDIKKGV</sequence>
<dbReference type="InterPro" id="IPR000014">
    <property type="entry name" value="PAS"/>
</dbReference>
<dbReference type="NCBIfam" id="TIGR00254">
    <property type="entry name" value="GGDEF"/>
    <property type="match status" value="1"/>
</dbReference>
<dbReference type="Gene3D" id="3.30.70.270">
    <property type="match status" value="1"/>
</dbReference>
<keyword evidence="5" id="KW-1185">Reference proteome</keyword>
<dbReference type="PROSITE" id="PS50883">
    <property type="entry name" value="EAL"/>
    <property type="match status" value="1"/>
</dbReference>
<dbReference type="Gene3D" id="3.30.450.20">
    <property type="entry name" value="PAS domain"/>
    <property type="match status" value="3"/>
</dbReference>
<dbReference type="SMART" id="SM00267">
    <property type="entry name" value="GGDEF"/>
    <property type="match status" value="1"/>
</dbReference>
<accession>A0A6G5QFQ4</accession>
<dbReference type="RefSeq" id="WP_171993640.1">
    <property type="nucleotide sequence ID" value="NZ_CP012542.1"/>
</dbReference>
<dbReference type="InterPro" id="IPR029787">
    <property type="entry name" value="Nucleotide_cyclase"/>
</dbReference>
<protein>
    <submittedName>
        <fullName evidence="4">PAS sensor-containing diguanylate cyclase/phosphodiesterase</fullName>
    </submittedName>
</protein>
<reference evidence="4 5" key="1">
    <citation type="submission" date="2016-07" db="EMBL/GenBank/DDBJ databases">
        <title>Comparative genomics of the Campylobacter concisus group.</title>
        <authorList>
            <person name="Miller W.G."/>
            <person name="Yee E."/>
            <person name="Chapman M.H."/>
            <person name="Huynh S."/>
            <person name="Bono J.L."/>
            <person name="On S.L.W."/>
            <person name="StLeger J."/>
            <person name="Foster G."/>
            <person name="Parker C.T."/>
        </authorList>
    </citation>
    <scope>NUCLEOTIDE SEQUENCE [LARGE SCALE GENOMIC DNA]</scope>
    <source>
        <strain evidence="4 5">CCUG 21559</strain>
    </source>
</reference>
<dbReference type="SUPFAM" id="SSF141868">
    <property type="entry name" value="EAL domain-like"/>
    <property type="match status" value="1"/>
</dbReference>
<gene>
    <name evidence="4" type="ORF">CMUC_0746</name>
</gene>
<dbReference type="Pfam" id="PF13188">
    <property type="entry name" value="PAS_8"/>
    <property type="match status" value="1"/>
</dbReference>